<dbReference type="Proteomes" id="UP000502035">
    <property type="component" value="Chromosome"/>
</dbReference>
<evidence type="ECO:0000256" key="3">
    <source>
        <dbReference type="ARBA" id="ARBA00022840"/>
    </source>
</evidence>
<sequence>MSASPDSPDSPDGTAEVPVLETRDLAVHYGGIKAVDGISMSLRPGLISGIIGPNGSGKSTLVAALTRLTHLTRGEIYSAGERYDHLPPGKIAGLGIARTFQTVRLLPELTVAENVMLGNDSVAEGGLRGLAGLRGRLGRRSRSANPVVEEALERTGLDAFRDALPGDLSYGTQRRVEIARAIAMRPRLLLLDEPTAGMNQAERGEISRLMMQLRDEGLAQLLIEHDVQMMLDTCDHIFAMAQGRLLTEGRPKDVVGDERVQEAYLGKNWRGHVGTR</sequence>
<name>A0A6G7YHV3_9ACTN</name>
<dbReference type="InterPro" id="IPR027417">
    <property type="entry name" value="P-loop_NTPase"/>
</dbReference>
<evidence type="ECO:0000313" key="5">
    <source>
        <dbReference type="EMBL" id="QIK76197.1"/>
    </source>
</evidence>
<dbReference type="InterPro" id="IPR032823">
    <property type="entry name" value="BCA_ABC_TP_C"/>
</dbReference>
<dbReference type="PROSITE" id="PS50893">
    <property type="entry name" value="ABC_TRANSPORTER_2"/>
    <property type="match status" value="1"/>
</dbReference>
<protein>
    <submittedName>
        <fullName evidence="5">ABC transporter ATP-binding protein</fullName>
    </submittedName>
</protein>
<dbReference type="AlphaFoldDB" id="A0A6G7YHV3"/>
<dbReference type="SUPFAM" id="SSF52540">
    <property type="entry name" value="P-loop containing nucleoside triphosphate hydrolases"/>
    <property type="match status" value="1"/>
</dbReference>
<dbReference type="RefSeq" id="WP_166319404.1">
    <property type="nucleotide sequence ID" value="NZ_CP049866.1"/>
</dbReference>
<evidence type="ECO:0000259" key="4">
    <source>
        <dbReference type="PROSITE" id="PS50893"/>
    </source>
</evidence>
<dbReference type="GO" id="GO:0016887">
    <property type="term" value="F:ATP hydrolysis activity"/>
    <property type="evidence" value="ECO:0007669"/>
    <property type="project" value="InterPro"/>
</dbReference>
<dbReference type="Pfam" id="PF00005">
    <property type="entry name" value="ABC_tran"/>
    <property type="match status" value="1"/>
</dbReference>
<dbReference type="EMBL" id="CP049866">
    <property type="protein sequence ID" value="QIK76197.1"/>
    <property type="molecule type" value="Genomic_DNA"/>
</dbReference>
<keyword evidence="6" id="KW-1185">Reference proteome</keyword>
<gene>
    <name evidence="5" type="ORF">G7071_12910</name>
</gene>
<dbReference type="InterPro" id="IPR051120">
    <property type="entry name" value="ABC_AA/LPS_Transport"/>
</dbReference>
<keyword evidence="1" id="KW-0813">Transport</keyword>
<dbReference type="CDD" id="cd03219">
    <property type="entry name" value="ABC_Mj1267_LivG_branched"/>
    <property type="match status" value="1"/>
</dbReference>
<dbReference type="GO" id="GO:0005886">
    <property type="term" value="C:plasma membrane"/>
    <property type="evidence" value="ECO:0007669"/>
    <property type="project" value="TreeGrafter"/>
</dbReference>
<evidence type="ECO:0000313" key="6">
    <source>
        <dbReference type="Proteomes" id="UP000502035"/>
    </source>
</evidence>
<dbReference type="SMART" id="SM00382">
    <property type="entry name" value="AAA"/>
    <property type="match status" value="1"/>
</dbReference>
<evidence type="ECO:0000256" key="2">
    <source>
        <dbReference type="ARBA" id="ARBA00022741"/>
    </source>
</evidence>
<organism evidence="5 6">
    <name type="scientific">Nocardioides piscis</name>
    <dbReference type="NCBI Taxonomy" id="2714938"/>
    <lineage>
        <taxon>Bacteria</taxon>
        <taxon>Bacillati</taxon>
        <taxon>Actinomycetota</taxon>
        <taxon>Actinomycetes</taxon>
        <taxon>Propionibacteriales</taxon>
        <taxon>Nocardioidaceae</taxon>
        <taxon>Nocardioides</taxon>
    </lineage>
</organism>
<keyword evidence="2" id="KW-0547">Nucleotide-binding</keyword>
<dbReference type="InterPro" id="IPR003439">
    <property type="entry name" value="ABC_transporter-like_ATP-bd"/>
</dbReference>
<feature type="domain" description="ABC transporter" evidence="4">
    <location>
        <begin position="20"/>
        <end position="267"/>
    </location>
</feature>
<reference evidence="5 6" key="1">
    <citation type="submission" date="2020-03" db="EMBL/GenBank/DDBJ databases">
        <title>Nocardioides sp. nov., isolated from fish.</title>
        <authorList>
            <person name="Hyun D.-W."/>
            <person name="Bae J.-W."/>
        </authorList>
    </citation>
    <scope>NUCLEOTIDE SEQUENCE [LARGE SCALE GENOMIC DNA]</scope>
    <source>
        <strain evidence="5 6">HDW12A</strain>
    </source>
</reference>
<dbReference type="PANTHER" id="PTHR45772">
    <property type="entry name" value="CONSERVED COMPONENT OF ABC TRANSPORTER FOR NATURAL AMINO ACIDS-RELATED"/>
    <property type="match status" value="1"/>
</dbReference>
<keyword evidence="3 5" id="KW-0067">ATP-binding</keyword>
<proteinExistence type="predicted"/>
<evidence type="ECO:0000256" key="1">
    <source>
        <dbReference type="ARBA" id="ARBA00022448"/>
    </source>
</evidence>
<dbReference type="Pfam" id="PF12399">
    <property type="entry name" value="BCA_ABC_TP_C"/>
    <property type="match status" value="1"/>
</dbReference>
<accession>A0A6G7YHV3</accession>
<dbReference type="InterPro" id="IPR003593">
    <property type="entry name" value="AAA+_ATPase"/>
</dbReference>
<dbReference type="KEGG" id="npi:G7071_12910"/>
<dbReference type="Gene3D" id="3.40.50.300">
    <property type="entry name" value="P-loop containing nucleotide triphosphate hydrolases"/>
    <property type="match status" value="1"/>
</dbReference>
<dbReference type="GO" id="GO:0005524">
    <property type="term" value="F:ATP binding"/>
    <property type="evidence" value="ECO:0007669"/>
    <property type="project" value="UniProtKB-KW"/>
</dbReference>